<dbReference type="OrthoDB" id="290018at2"/>
<sequence length="95" mass="11169">MVRQEIHCHLISDNIVRAAMVASALKFQRCPNKLSFTRALQAIDQFAAYLRRRSGRYLEPWECVLRTIAKLTIGDRPNRKEPRQIKCRPKTYKLL</sequence>
<protein>
    <submittedName>
        <fullName evidence="1">Uncharacterized protein</fullName>
    </submittedName>
</protein>
<gene>
    <name evidence="1" type="ORF">C5Y98_23240</name>
</gene>
<evidence type="ECO:0000313" key="2">
    <source>
        <dbReference type="Proteomes" id="UP000239388"/>
    </source>
</evidence>
<comment type="caution">
    <text evidence="1">The sequence shown here is derived from an EMBL/GenBank/DDBJ whole genome shotgun (WGS) entry which is preliminary data.</text>
</comment>
<organism evidence="1 2">
    <name type="scientific">Blastopirellula marina</name>
    <dbReference type="NCBI Taxonomy" id="124"/>
    <lineage>
        <taxon>Bacteria</taxon>
        <taxon>Pseudomonadati</taxon>
        <taxon>Planctomycetota</taxon>
        <taxon>Planctomycetia</taxon>
        <taxon>Pirellulales</taxon>
        <taxon>Pirellulaceae</taxon>
        <taxon>Blastopirellula</taxon>
    </lineage>
</organism>
<proteinExistence type="predicted"/>
<evidence type="ECO:0000313" key="1">
    <source>
        <dbReference type="EMBL" id="PQO28701.1"/>
    </source>
</evidence>
<reference evidence="1 2" key="1">
    <citation type="submission" date="2018-02" db="EMBL/GenBank/DDBJ databases">
        <title>Comparative genomes isolates from brazilian mangrove.</title>
        <authorList>
            <person name="Araujo J.E."/>
            <person name="Taketani R.G."/>
            <person name="Silva M.C.P."/>
            <person name="Loureco M.V."/>
            <person name="Andreote F.D."/>
        </authorList>
    </citation>
    <scope>NUCLEOTIDE SEQUENCE [LARGE SCALE GENOMIC DNA]</scope>
    <source>
        <strain evidence="1 2">NAP PRIS-MGV</strain>
    </source>
</reference>
<dbReference type="AlphaFoldDB" id="A0A2S8F970"/>
<dbReference type="EMBL" id="PUIB01000024">
    <property type="protein sequence ID" value="PQO28701.1"/>
    <property type="molecule type" value="Genomic_DNA"/>
</dbReference>
<dbReference type="Proteomes" id="UP000239388">
    <property type="component" value="Unassembled WGS sequence"/>
</dbReference>
<accession>A0A2S8F970</accession>
<name>A0A2S8F970_9BACT</name>
<dbReference type="RefSeq" id="WP_146118762.1">
    <property type="nucleotide sequence ID" value="NZ_PUIB01000024.1"/>
</dbReference>